<dbReference type="PANTHER" id="PTHR11746">
    <property type="entry name" value="O-METHYLTRANSFERASE"/>
    <property type="match status" value="1"/>
</dbReference>
<dbReference type="Gene3D" id="1.10.10.10">
    <property type="entry name" value="Winged helix-like DNA-binding domain superfamily/Winged helix DNA-binding domain"/>
    <property type="match status" value="1"/>
</dbReference>
<name>A0ABU6QDA2_9FABA</name>
<evidence type="ECO:0000259" key="4">
    <source>
        <dbReference type="Pfam" id="PF00891"/>
    </source>
</evidence>
<gene>
    <name evidence="6" type="ORF">PIB30_033737</name>
</gene>
<evidence type="ECO:0000313" key="6">
    <source>
        <dbReference type="EMBL" id="MED6109451.1"/>
    </source>
</evidence>
<dbReference type="EMBL" id="JASCZI010000154">
    <property type="protein sequence ID" value="MED6109451.1"/>
    <property type="molecule type" value="Genomic_DNA"/>
</dbReference>
<comment type="caution">
    <text evidence="6">The sequence shown here is derived from an EMBL/GenBank/DDBJ whole genome shotgun (WGS) entry which is preliminary data.</text>
</comment>
<dbReference type="Pfam" id="PF08100">
    <property type="entry name" value="Dimerisation"/>
    <property type="match status" value="1"/>
</dbReference>
<sequence>MSLNCAVKLGIPDAIYNYGQSMPLSQLIASLSIHPSKTSSIQRLMRILIHSGFFAAKNVAEDDDYEVEYVLTYSSMLLLKDNPLSEFACHVPEINKIFNDAMESDSRLVSKLLLDDKCKRVFEGLKSLVDVGGGTGTIAKAVAKSFPGLECTVLDLSHVIAGLEGSDNLKYIGGDMFELIPPSDAILLKAACSILIRSDLDKCTESYK</sequence>
<evidence type="ECO:0000313" key="7">
    <source>
        <dbReference type="Proteomes" id="UP001341840"/>
    </source>
</evidence>
<evidence type="ECO:0000259" key="5">
    <source>
        <dbReference type="Pfam" id="PF08100"/>
    </source>
</evidence>
<feature type="domain" description="O-methyltransferase dimerisation" evidence="5">
    <location>
        <begin position="1"/>
        <end position="81"/>
    </location>
</feature>
<keyword evidence="3" id="KW-0949">S-adenosyl-L-methionine</keyword>
<dbReference type="SUPFAM" id="SSF46785">
    <property type="entry name" value="Winged helix' DNA-binding domain"/>
    <property type="match status" value="1"/>
</dbReference>
<keyword evidence="7" id="KW-1185">Reference proteome</keyword>
<dbReference type="InterPro" id="IPR001077">
    <property type="entry name" value="COMT_C"/>
</dbReference>
<protein>
    <submittedName>
        <fullName evidence="6">Uncharacterized protein</fullName>
    </submittedName>
</protein>
<organism evidence="6 7">
    <name type="scientific">Stylosanthes scabra</name>
    <dbReference type="NCBI Taxonomy" id="79078"/>
    <lineage>
        <taxon>Eukaryota</taxon>
        <taxon>Viridiplantae</taxon>
        <taxon>Streptophyta</taxon>
        <taxon>Embryophyta</taxon>
        <taxon>Tracheophyta</taxon>
        <taxon>Spermatophyta</taxon>
        <taxon>Magnoliopsida</taxon>
        <taxon>eudicotyledons</taxon>
        <taxon>Gunneridae</taxon>
        <taxon>Pentapetalae</taxon>
        <taxon>rosids</taxon>
        <taxon>fabids</taxon>
        <taxon>Fabales</taxon>
        <taxon>Fabaceae</taxon>
        <taxon>Papilionoideae</taxon>
        <taxon>50 kb inversion clade</taxon>
        <taxon>dalbergioids sensu lato</taxon>
        <taxon>Dalbergieae</taxon>
        <taxon>Pterocarpus clade</taxon>
        <taxon>Stylosanthes</taxon>
    </lineage>
</organism>
<dbReference type="Gene3D" id="3.40.50.150">
    <property type="entry name" value="Vaccinia Virus protein VP39"/>
    <property type="match status" value="1"/>
</dbReference>
<dbReference type="SUPFAM" id="SSF53335">
    <property type="entry name" value="S-adenosyl-L-methionine-dependent methyltransferases"/>
    <property type="match status" value="1"/>
</dbReference>
<dbReference type="InterPro" id="IPR012967">
    <property type="entry name" value="COMT_dimerisation"/>
</dbReference>
<proteinExistence type="predicted"/>
<keyword evidence="2" id="KW-0808">Transferase</keyword>
<dbReference type="InterPro" id="IPR036390">
    <property type="entry name" value="WH_DNA-bd_sf"/>
</dbReference>
<evidence type="ECO:0000256" key="2">
    <source>
        <dbReference type="ARBA" id="ARBA00022679"/>
    </source>
</evidence>
<evidence type="ECO:0000256" key="3">
    <source>
        <dbReference type="ARBA" id="ARBA00022691"/>
    </source>
</evidence>
<reference evidence="6 7" key="1">
    <citation type="journal article" date="2023" name="Plants (Basel)">
        <title>Bridging the Gap: Combining Genomics and Transcriptomics Approaches to Understand Stylosanthes scabra, an Orphan Legume from the Brazilian Caatinga.</title>
        <authorList>
            <person name="Ferreira-Neto J.R.C."/>
            <person name="da Silva M.D."/>
            <person name="Binneck E."/>
            <person name="de Melo N.F."/>
            <person name="da Silva R.H."/>
            <person name="de Melo A.L.T.M."/>
            <person name="Pandolfi V."/>
            <person name="Bustamante F.O."/>
            <person name="Brasileiro-Vidal A.C."/>
            <person name="Benko-Iseppon A.M."/>
        </authorList>
    </citation>
    <scope>NUCLEOTIDE SEQUENCE [LARGE SCALE GENOMIC DNA]</scope>
    <source>
        <tissue evidence="6">Leaves</tissue>
    </source>
</reference>
<dbReference type="PROSITE" id="PS51683">
    <property type="entry name" value="SAM_OMT_II"/>
    <property type="match status" value="1"/>
</dbReference>
<dbReference type="InterPro" id="IPR016461">
    <property type="entry name" value="COMT-like"/>
</dbReference>
<dbReference type="Pfam" id="PF00891">
    <property type="entry name" value="Methyltransf_2"/>
    <property type="match status" value="1"/>
</dbReference>
<feature type="domain" description="O-methyltransferase C-terminal" evidence="4">
    <location>
        <begin position="89"/>
        <end position="191"/>
    </location>
</feature>
<dbReference type="Proteomes" id="UP001341840">
    <property type="component" value="Unassembled WGS sequence"/>
</dbReference>
<evidence type="ECO:0000256" key="1">
    <source>
        <dbReference type="ARBA" id="ARBA00022603"/>
    </source>
</evidence>
<dbReference type="InterPro" id="IPR029063">
    <property type="entry name" value="SAM-dependent_MTases_sf"/>
</dbReference>
<dbReference type="InterPro" id="IPR036388">
    <property type="entry name" value="WH-like_DNA-bd_sf"/>
</dbReference>
<accession>A0ABU6QDA2</accession>
<keyword evidence="1" id="KW-0489">Methyltransferase</keyword>